<dbReference type="OrthoDB" id="9792271at2"/>
<organism evidence="2 3">
    <name type="scientific">Leeuwenhoekiella aequorea</name>
    <dbReference type="NCBI Taxonomy" id="283736"/>
    <lineage>
        <taxon>Bacteria</taxon>
        <taxon>Pseudomonadati</taxon>
        <taxon>Bacteroidota</taxon>
        <taxon>Flavobacteriia</taxon>
        <taxon>Flavobacteriales</taxon>
        <taxon>Flavobacteriaceae</taxon>
        <taxon>Leeuwenhoekiella</taxon>
    </lineage>
</organism>
<feature type="transmembrane region" description="Helical" evidence="1">
    <location>
        <begin position="65"/>
        <end position="85"/>
    </location>
</feature>
<keyword evidence="3" id="KW-1185">Reference proteome</keyword>
<gene>
    <name evidence="2" type="ORF">DSM00_2983</name>
</gene>
<feature type="transmembrane region" description="Helical" evidence="1">
    <location>
        <begin position="97"/>
        <end position="122"/>
    </location>
</feature>
<evidence type="ECO:0000313" key="2">
    <source>
        <dbReference type="EMBL" id="RXG20434.1"/>
    </source>
</evidence>
<feature type="transmembrane region" description="Helical" evidence="1">
    <location>
        <begin position="129"/>
        <end position="152"/>
    </location>
</feature>
<evidence type="ECO:0000313" key="3">
    <source>
        <dbReference type="Proteomes" id="UP000289238"/>
    </source>
</evidence>
<name>A0A4Q0P1R5_9FLAO</name>
<proteinExistence type="predicted"/>
<feature type="transmembrane region" description="Helical" evidence="1">
    <location>
        <begin position="31"/>
        <end position="53"/>
    </location>
</feature>
<dbReference type="PIRSF" id="PIRSF026166">
    <property type="entry name" value="UCP026166"/>
    <property type="match status" value="1"/>
</dbReference>
<comment type="caution">
    <text evidence="2">The sequence shown here is derived from an EMBL/GenBank/DDBJ whole genome shotgun (WGS) entry which is preliminary data.</text>
</comment>
<evidence type="ECO:0000256" key="1">
    <source>
        <dbReference type="SAM" id="Phobius"/>
    </source>
</evidence>
<dbReference type="PANTHER" id="PTHR18640:SF5">
    <property type="entry name" value="SODIUM_BILE ACID COTRANSPORTER 7"/>
    <property type="match status" value="1"/>
</dbReference>
<keyword evidence="1" id="KW-0472">Membrane</keyword>
<dbReference type="PANTHER" id="PTHR18640">
    <property type="entry name" value="SOLUTE CARRIER FAMILY 10 MEMBER 7"/>
    <property type="match status" value="1"/>
</dbReference>
<sequence length="323" mass="35684">MAIKPDKFVLSIIAVLVVSYLFPDWGVQEDLIPINLITTIGVSLIFFFYGVKLSPSKLKEGLSNWKLHVLIQASTFVIFPFLVLLTKPLIATESQEIIWLAFFFLAALPSTVSSSVVMVSIAKGNIPSAIFNASISGLIGILLTPLWMGLFVDPAQSDFNFTDIYVKLIIQIILPVVFGMLLQRNLSDFVQKHSSKLTLFDKGIILLIIYKSFAESFSENLFSTVSVIDLSLLLLGVIVLFVCVFLITSYGSKLLGFNTEDQITAQFCGTKKSLVHGTVFSKILFGNMATLGIILLPLMLFHASQIMIISTIASRYARRPEAI</sequence>
<feature type="transmembrane region" description="Helical" evidence="1">
    <location>
        <begin position="221"/>
        <end position="247"/>
    </location>
</feature>
<dbReference type="Proteomes" id="UP000289238">
    <property type="component" value="Unassembled WGS sequence"/>
</dbReference>
<dbReference type="RefSeq" id="WP_128758730.1">
    <property type="nucleotide sequence ID" value="NZ_QOVM01000008.1"/>
</dbReference>
<dbReference type="GO" id="GO:0005886">
    <property type="term" value="C:plasma membrane"/>
    <property type="evidence" value="ECO:0007669"/>
    <property type="project" value="TreeGrafter"/>
</dbReference>
<reference evidence="2 3" key="1">
    <citation type="submission" date="2018-07" db="EMBL/GenBank/DDBJ databases">
        <title>Leeuwenhoekiella genomics.</title>
        <authorList>
            <person name="Tahon G."/>
            <person name="Willems A."/>
        </authorList>
    </citation>
    <scope>NUCLEOTIDE SEQUENCE [LARGE SCALE GENOMIC DNA]</scope>
    <source>
        <strain evidence="2 3">LMG 22550</strain>
    </source>
</reference>
<dbReference type="InterPro" id="IPR038770">
    <property type="entry name" value="Na+/solute_symporter_sf"/>
</dbReference>
<keyword evidence="1" id="KW-1133">Transmembrane helix</keyword>
<accession>A0A4Q0P1R5</accession>
<protein>
    <submittedName>
        <fullName evidence="2">Sodium/bile acid cotransporter 7</fullName>
    </submittedName>
</protein>
<feature type="transmembrane region" description="Helical" evidence="1">
    <location>
        <begin position="7"/>
        <end position="25"/>
    </location>
</feature>
<dbReference type="Gene3D" id="1.20.1530.20">
    <property type="match status" value="1"/>
</dbReference>
<dbReference type="InterPro" id="IPR016833">
    <property type="entry name" value="Put_Na-Bile_cotransptr"/>
</dbReference>
<dbReference type="AlphaFoldDB" id="A0A4Q0P1R5"/>
<feature type="transmembrane region" description="Helical" evidence="1">
    <location>
        <begin position="283"/>
        <end position="309"/>
    </location>
</feature>
<dbReference type="Pfam" id="PF13593">
    <property type="entry name" value="SBF_like"/>
    <property type="match status" value="1"/>
</dbReference>
<feature type="transmembrane region" description="Helical" evidence="1">
    <location>
        <begin position="164"/>
        <end position="182"/>
    </location>
</feature>
<dbReference type="EMBL" id="QOVM01000008">
    <property type="protein sequence ID" value="RXG20434.1"/>
    <property type="molecule type" value="Genomic_DNA"/>
</dbReference>
<keyword evidence="1" id="KW-0812">Transmembrane</keyword>